<keyword evidence="1" id="KW-1133">Transmembrane helix</keyword>
<gene>
    <name evidence="3" type="ORF">A3A13_01865</name>
</gene>
<keyword evidence="1" id="KW-0812">Transmembrane</keyword>
<evidence type="ECO:0000313" key="4">
    <source>
        <dbReference type="Proteomes" id="UP000178911"/>
    </source>
</evidence>
<proteinExistence type="predicted"/>
<dbReference type="InterPro" id="IPR036465">
    <property type="entry name" value="vWFA_dom_sf"/>
</dbReference>
<dbReference type="EMBL" id="MGKJ01000015">
    <property type="protein sequence ID" value="OGN23774.1"/>
    <property type="molecule type" value="Genomic_DNA"/>
</dbReference>
<keyword evidence="1" id="KW-0472">Membrane</keyword>
<evidence type="ECO:0000313" key="3">
    <source>
        <dbReference type="EMBL" id="OGN23774.1"/>
    </source>
</evidence>
<dbReference type="PANTHER" id="PTHR37464">
    <property type="entry name" value="BLL2463 PROTEIN"/>
    <property type="match status" value="1"/>
</dbReference>
<protein>
    <recommendedName>
        <fullName evidence="2">VWFA domain-containing protein</fullName>
    </recommendedName>
</protein>
<reference evidence="3 4" key="1">
    <citation type="journal article" date="2016" name="Nat. Commun.">
        <title>Thousands of microbial genomes shed light on interconnected biogeochemical processes in an aquifer system.</title>
        <authorList>
            <person name="Anantharaman K."/>
            <person name="Brown C.T."/>
            <person name="Hug L.A."/>
            <person name="Sharon I."/>
            <person name="Castelle C.J."/>
            <person name="Probst A.J."/>
            <person name="Thomas B.C."/>
            <person name="Singh A."/>
            <person name="Wilkins M.J."/>
            <person name="Karaoz U."/>
            <person name="Brodie E.L."/>
            <person name="Williams K.H."/>
            <person name="Hubbard S.S."/>
            <person name="Banfield J.F."/>
        </authorList>
    </citation>
    <scope>NUCLEOTIDE SEQUENCE [LARGE SCALE GENOMIC DNA]</scope>
</reference>
<evidence type="ECO:0000259" key="2">
    <source>
        <dbReference type="PROSITE" id="PS50234"/>
    </source>
</evidence>
<evidence type="ECO:0000256" key="1">
    <source>
        <dbReference type="SAM" id="Phobius"/>
    </source>
</evidence>
<dbReference type="STRING" id="1802695.A3A13_01865"/>
<dbReference type="AlphaFoldDB" id="A0A1F8GEG7"/>
<dbReference type="PROSITE" id="PS50234">
    <property type="entry name" value="VWFA"/>
    <property type="match status" value="1"/>
</dbReference>
<name>A0A1F8GEG7_9BACT</name>
<dbReference type="SUPFAM" id="SSF53300">
    <property type="entry name" value="vWA-like"/>
    <property type="match status" value="1"/>
</dbReference>
<dbReference type="InterPro" id="IPR002035">
    <property type="entry name" value="VWF_A"/>
</dbReference>
<dbReference type="SMART" id="SM00327">
    <property type="entry name" value="VWA"/>
    <property type="match status" value="1"/>
</dbReference>
<organism evidence="3 4">
    <name type="scientific">Candidatus Yanofskybacteria bacterium RIFCSPLOWO2_01_FULL_43_22</name>
    <dbReference type="NCBI Taxonomy" id="1802695"/>
    <lineage>
        <taxon>Bacteria</taxon>
        <taxon>Candidatus Yanofskyibacteriota</taxon>
    </lineage>
</organism>
<dbReference type="PANTHER" id="PTHR37464:SF1">
    <property type="entry name" value="BLL2463 PROTEIN"/>
    <property type="match status" value="1"/>
</dbReference>
<comment type="caution">
    <text evidence="3">The sequence shown here is derived from an EMBL/GenBank/DDBJ whole genome shotgun (WGS) entry which is preliminary data.</text>
</comment>
<feature type="domain" description="VWFA" evidence="2">
    <location>
        <begin position="93"/>
        <end position="316"/>
    </location>
</feature>
<dbReference type="Gene3D" id="3.40.50.410">
    <property type="entry name" value="von Willebrand factor, type A domain"/>
    <property type="match status" value="1"/>
</dbReference>
<feature type="transmembrane region" description="Helical" evidence="1">
    <location>
        <begin position="59"/>
        <end position="77"/>
    </location>
</feature>
<feature type="transmembrane region" description="Helical" evidence="1">
    <location>
        <begin position="18"/>
        <end position="38"/>
    </location>
</feature>
<accession>A0A1F8GEG7</accession>
<sequence length="358" mass="40837">MSNWLIWLDKITFAREQYFDFTALWLVTGVGILLVLVLKRLLRPKHARDSRQRIIGPDWVWLLSLALAGLMIVALAGPKIDTFKMLQSKDNLDIIIAVDKSVSMAVRDVGQSRHEVMMREIKTLISSPAVKDGDRLTLFAFSEKSNWRMPLSDDRDEFLDKLMEIEHPKDRIYYDRSQLYTYFAGLLNHIPKALEMQDKLFLQGRFRGTVNWTAYPRVIFIFSDGESIDDSLNIPLAKFAKLDIKTYTIGIGTSRGGVISIRVPEENNPNQLEPPRQIQSKLDMKALDLIKQKTGGKSYVVNNSSSQVQSFLISALAENRKPTLTLVPTGEAENFWWDFLAIPSLVIVSLMAIKFIRS</sequence>
<dbReference type="Pfam" id="PF13519">
    <property type="entry name" value="VWA_2"/>
    <property type="match status" value="1"/>
</dbReference>
<dbReference type="Proteomes" id="UP000178911">
    <property type="component" value="Unassembled WGS sequence"/>
</dbReference>